<dbReference type="PANTHER" id="PTHR32322">
    <property type="entry name" value="INNER MEMBRANE TRANSPORTER"/>
    <property type="match status" value="1"/>
</dbReference>
<evidence type="ECO:0000256" key="1">
    <source>
        <dbReference type="ARBA" id="ARBA00004141"/>
    </source>
</evidence>
<evidence type="ECO:0000313" key="8">
    <source>
        <dbReference type="EMBL" id="QGY42059.1"/>
    </source>
</evidence>
<evidence type="ECO:0000256" key="2">
    <source>
        <dbReference type="ARBA" id="ARBA00007362"/>
    </source>
</evidence>
<dbReference type="AlphaFoldDB" id="A0A6I6JLI0"/>
<keyword evidence="3 6" id="KW-0812">Transmembrane</keyword>
<reference evidence="8 9" key="1">
    <citation type="submission" date="2019-11" db="EMBL/GenBank/DDBJ databases">
        <authorList>
            <person name="Zheng R.K."/>
            <person name="Sun C.M."/>
        </authorList>
    </citation>
    <scope>NUCLEOTIDE SEQUENCE [LARGE SCALE GENOMIC DNA]</scope>
    <source>
        <strain evidence="8 9">SRB007</strain>
    </source>
</reference>
<dbReference type="Proteomes" id="UP000428328">
    <property type="component" value="Chromosome"/>
</dbReference>
<dbReference type="KEGG" id="psel:GM415_13600"/>
<dbReference type="InterPro" id="IPR050638">
    <property type="entry name" value="AA-Vitamin_Transporters"/>
</dbReference>
<feature type="transmembrane region" description="Helical" evidence="6">
    <location>
        <begin position="185"/>
        <end position="205"/>
    </location>
</feature>
<protein>
    <submittedName>
        <fullName evidence="8">EamA family transporter</fullName>
    </submittedName>
</protein>
<dbReference type="InterPro" id="IPR037185">
    <property type="entry name" value="EmrE-like"/>
</dbReference>
<evidence type="ECO:0000256" key="4">
    <source>
        <dbReference type="ARBA" id="ARBA00022989"/>
    </source>
</evidence>
<comment type="similarity">
    <text evidence="2">Belongs to the EamA transporter family.</text>
</comment>
<dbReference type="SUPFAM" id="SSF103481">
    <property type="entry name" value="Multidrug resistance efflux transporter EmrE"/>
    <property type="match status" value="2"/>
</dbReference>
<feature type="domain" description="EamA" evidence="7">
    <location>
        <begin position="7"/>
        <end position="141"/>
    </location>
</feature>
<organism evidence="8 9">
    <name type="scientific">Pseudodesulfovibrio cashew</name>
    <dbReference type="NCBI Taxonomy" id="2678688"/>
    <lineage>
        <taxon>Bacteria</taxon>
        <taxon>Pseudomonadati</taxon>
        <taxon>Thermodesulfobacteriota</taxon>
        <taxon>Desulfovibrionia</taxon>
        <taxon>Desulfovibrionales</taxon>
        <taxon>Desulfovibrionaceae</taxon>
    </lineage>
</organism>
<dbReference type="GO" id="GO:0016020">
    <property type="term" value="C:membrane"/>
    <property type="evidence" value="ECO:0007669"/>
    <property type="project" value="UniProtKB-SubCell"/>
</dbReference>
<feature type="transmembrane region" description="Helical" evidence="6">
    <location>
        <begin position="275"/>
        <end position="294"/>
    </location>
</feature>
<feature type="transmembrane region" description="Helical" evidence="6">
    <location>
        <begin position="148"/>
        <end position="173"/>
    </location>
</feature>
<feature type="transmembrane region" description="Helical" evidence="6">
    <location>
        <begin position="250"/>
        <end position="269"/>
    </location>
</feature>
<evidence type="ECO:0000313" key="9">
    <source>
        <dbReference type="Proteomes" id="UP000428328"/>
    </source>
</evidence>
<feature type="transmembrane region" description="Helical" evidence="6">
    <location>
        <begin position="99"/>
        <end position="118"/>
    </location>
</feature>
<dbReference type="Pfam" id="PF00892">
    <property type="entry name" value="EamA"/>
    <property type="match status" value="2"/>
</dbReference>
<evidence type="ECO:0000256" key="3">
    <source>
        <dbReference type="ARBA" id="ARBA00022692"/>
    </source>
</evidence>
<gene>
    <name evidence="8" type="ORF">GM415_13600</name>
</gene>
<keyword evidence="4 6" id="KW-1133">Transmembrane helix</keyword>
<feature type="transmembrane region" description="Helical" evidence="6">
    <location>
        <begin position="217"/>
        <end position="238"/>
    </location>
</feature>
<evidence type="ECO:0000256" key="6">
    <source>
        <dbReference type="SAM" id="Phobius"/>
    </source>
</evidence>
<keyword evidence="5 6" id="KW-0472">Membrane</keyword>
<proteinExistence type="inferred from homology"/>
<name>A0A6I6JLI0_9BACT</name>
<feature type="transmembrane region" description="Helical" evidence="6">
    <location>
        <begin position="125"/>
        <end position="142"/>
    </location>
</feature>
<dbReference type="PANTHER" id="PTHR32322:SF2">
    <property type="entry name" value="EAMA DOMAIN-CONTAINING PROTEIN"/>
    <property type="match status" value="1"/>
</dbReference>
<sequence>MQQPRSLGLLFALIAVSIWSGNFVIASGFVHSLPPITLAALRWVTAAIIFLPFCWKRIHRDLPAIMAHRWQILVASITGVTLFNTLVYVSARTTDTTNMALFASSTPVFVVILSRIFLGEGISRARAAGLLIAICGMLTIATRGDLEILLAMTFRVGDIWMLLAGLLWAVYSILVKKMPSDIDPLSYLGTTFFIGAIPLIPAAFIEQQTAAAWSMSWPIAGAVLYLGLGASLAAFFLWNNAVRIIGPGTASLFQYFMPVFSGVAAYFILGQPITFAHLAGFVLIFLGVFMATRLR</sequence>
<evidence type="ECO:0000259" key="7">
    <source>
        <dbReference type="Pfam" id="PF00892"/>
    </source>
</evidence>
<comment type="subcellular location">
    <subcellularLocation>
        <location evidence="1">Membrane</location>
        <topology evidence="1">Multi-pass membrane protein</topology>
    </subcellularLocation>
</comment>
<evidence type="ECO:0000256" key="5">
    <source>
        <dbReference type="ARBA" id="ARBA00023136"/>
    </source>
</evidence>
<dbReference type="EMBL" id="CP046400">
    <property type="protein sequence ID" value="QGY42059.1"/>
    <property type="molecule type" value="Genomic_DNA"/>
</dbReference>
<feature type="domain" description="EamA" evidence="7">
    <location>
        <begin position="156"/>
        <end position="292"/>
    </location>
</feature>
<dbReference type="InterPro" id="IPR000620">
    <property type="entry name" value="EamA_dom"/>
</dbReference>
<feature type="transmembrane region" description="Helical" evidence="6">
    <location>
        <begin position="67"/>
        <end position="87"/>
    </location>
</feature>
<keyword evidence="9" id="KW-1185">Reference proteome</keyword>
<feature type="transmembrane region" description="Helical" evidence="6">
    <location>
        <begin position="36"/>
        <end position="55"/>
    </location>
</feature>
<accession>A0A6I6JLI0</accession>